<keyword evidence="14" id="KW-0573">Peptidoglycan synthesis</keyword>
<dbReference type="GO" id="GO:0071555">
    <property type="term" value="P:cell wall organization"/>
    <property type="evidence" value="ECO:0007669"/>
    <property type="project" value="UniProtKB-KW"/>
</dbReference>
<dbReference type="PANTHER" id="PTHR30622:SF3">
    <property type="entry name" value="UNDECAPRENYL-DIPHOSPHATASE"/>
    <property type="match status" value="1"/>
</dbReference>
<dbReference type="GO" id="GO:0009252">
    <property type="term" value="P:peptidoglycan biosynthetic process"/>
    <property type="evidence" value="ECO:0007669"/>
    <property type="project" value="UniProtKB-KW"/>
</dbReference>
<dbReference type="GO" id="GO:0046677">
    <property type="term" value="P:response to antibiotic"/>
    <property type="evidence" value="ECO:0007669"/>
    <property type="project" value="UniProtKB-UniRule"/>
</dbReference>
<comment type="caution">
    <text evidence="15">The sequence shown here is derived from an EMBL/GenBank/DDBJ whole genome shotgun (WGS) entry which is preliminary data.</text>
</comment>
<proteinExistence type="inferred from homology"/>
<gene>
    <name evidence="14" type="primary">uppP</name>
    <name evidence="15" type="ORF">A2849_02695</name>
</gene>
<keyword evidence="7 14" id="KW-0378">Hydrolase</keyword>
<comment type="function">
    <text evidence="14">Catalyzes the dephosphorylation of undecaprenyl diphosphate (UPP). Confers resistance to bacitracin.</text>
</comment>
<keyword evidence="14" id="KW-0961">Cell wall biogenesis/degradation</keyword>
<dbReference type="GO" id="GO:0008360">
    <property type="term" value="P:regulation of cell shape"/>
    <property type="evidence" value="ECO:0007669"/>
    <property type="project" value="UniProtKB-KW"/>
</dbReference>
<feature type="transmembrane region" description="Helical" evidence="14">
    <location>
        <begin position="188"/>
        <end position="210"/>
    </location>
</feature>
<evidence type="ECO:0000256" key="7">
    <source>
        <dbReference type="ARBA" id="ARBA00022801"/>
    </source>
</evidence>
<dbReference type="GO" id="GO:0005886">
    <property type="term" value="C:plasma membrane"/>
    <property type="evidence" value="ECO:0007669"/>
    <property type="project" value="UniProtKB-SubCell"/>
</dbReference>
<evidence type="ECO:0000313" key="16">
    <source>
        <dbReference type="Proteomes" id="UP000178121"/>
    </source>
</evidence>
<keyword evidence="14" id="KW-0133">Cell shape</keyword>
<evidence type="ECO:0000313" key="15">
    <source>
        <dbReference type="EMBL" id="OHA21816.1"/>
    </source>
</evidence>
<feature type="transmembrane region" description="Helical" evidence="14">
    <location>
        <begin position="71"/>
        <end position="90"/>
    </location>
</feature>
<evidence type="ECO:0000256" key="10">
    <source>
        <dbReference type="ARBA" id="ARBA00023251"/>
    </source>
</evidence>
<comment type="catalytic activity">
    <reaction evidence="13 14">
        <text>di-trans,octa-cis-undecaprenyl diphosphate + H2O = di-trans,octa-cis-undecaprenyl phosphate + phosphate + H(+)</text>
        <dbReference type="Rhea" id="RHEA:28094"/>
        <dbReference type="ChEBI" id="CHEBI:15377"/>
        <dbReference type="ChEBI" id="CHEBI:15378"/>
        <dbReference type="ChEBI" id="CHEBI:43474"/>
        <dbReference type="ChEBI" id="CHEBI:58405"/>
        <dbReference type="ChEBI" id="CHEBI:60392"/>
        <dbReference type="EC" id="3.6.1.27"/>
    </reaction>
</comment>
<keyword evidence="9 14" id="KW-0472">Membrane</keyword>
<feature type="transmembrane region" description="Helical" evidence="14">
    <location>
        <begin position="222"/>
        <end position="243"/>
    </location>
</feature>
<evidence type="ECO:0000256" key="1">
    <source>
        <dbReference type="ARBA" id="ARBA00004651"/>
    </source>
</evidence>
<evidence type="ECO:0000256" key="9">
    <source>
        <dbReference type="ARBA" id="ARBA00023136"/>
    </source>
</evidence>
<evidence type="ECO:0000256" key="11">
    <source>
        <dbReference type="ARBA" id="ARBA00032707"/>
    </source>
</evidence>
<keyword evidence="8 14" id="KW-1133">Transmembrane helix</keyword>
<evidence type="ECO:0000256" key="8">
    <source>
        <dbReference type="ARBA" id="ARBA00022989"/>
    </source>
</evidence>
<evidence type="ECO:0000256" key="3">
    <source>
        <dbReference type="ARBA" id="ARBA00012374"/>
    </source>
</evidence>
<evidence type="ECO:0000256" key="5">
    <source>
        <dbReference type="ARBA" id="ARBA00022475"/>
    </source>
</evidence>
<dbReference type="HAMAP" id="MF_01006">
    <property type="entry name" value="Undec_diphosphatase"/>
    <property type="match status" value="1"/>
</dbReference>
<organism evidence="15 16">
    <name type="scientific">Candidatus Taylorbacteria bacterium RIFCSPHIGHO2_01_FULL_51_15</name>
    <dbReference type="NCBI Taxonomy" id="1802304"/>
    <lineage>
        <taxon>Bacteria</taxon>
        <taxon>Candidatus Tayloriibacteriota</taxon>
    </lineage>
</organism>
<dbReference type="PANTHER" id="PTHR30622">
    <property type="entry name" value="UNDECAPRENYL-DIPHOSPHATASE"/>
    <property type="match status" value="1"/>
</dbReference>
<keyword evidence="5 14" id="KW-1003">Cell membrane</keyword>
<evidence type="ECO:0000256" key="14">
    <source>
        <dbReference type="HAMAP-Rule" id="MF_01006"/>
    </source>
</evidence>
<dbReference type="Pfam" id="PF02673">
    <property type="entry name" value="BacA"/>
    <property type="match status" value="1"/>
</dbReference>
<evidence type="ECO:0000256" key="12">
    <source>
        <dbReference type="ARBA" id="ARBA00032932"/>
    </source>
</evidence>
<comment type="similarity">
    <text evidence="2 14">Belongs to the UppP family.</text>
</comment>
<name>A0A1G2MD27_9BACT</name>
<feature type="transmembrane region" description="Helical" evidence="14">
    <location>
        <begin position="96"/>
        <end position="118"/>
    </location>
</feature>
<dbReference type="GO" id="GO:0050380">
    <property type="term" value="F:undecaprenyl-diphosphatase activity"/>
    <property type="evidence" value="ECO:0007669"/>
    <property type="project" value="UniProtKB-UniRule"/>
</dbReference>
<evidence type="ECO:0000256" key="2">
    <source>
        <dbReference type="ARBA" id="ARBA00010621"/>
    </source>
</evidence>
<evidence type="ECO:0000256" key="6">
    <source>
        <dbReference type="ARBA" id="ARBA00022692"/>
    </source>
</evidence>
<keyword evidence="6 14" id="KW-0812">Transmembrane</keyword>
<dbReference type="AlphaFoldDB" id="A0A1G2MD27"/>
<feature type="transmembrane region" description="Helical" evidence="14">
    <location>
        <begin position="249"/>
        <end position="269"/>
    </location>
</feature>
<dbReference type="InterPro" id="IPR003824">
    <property type="entry name" value="UppP"/>
</dbReference>
<comment type="miscellaneous">
    <text evidence="14">Bacitracin is thought to be involved in the inhibition of peptidoglycan synthesis by sequestering undecaprenyl diphosphate, thereby reducing the pool of lipid carrier available.</text>
</comment>
<keyword evidence="10 14" id="KW-0046">Antibiotic resistance</keyword>
<protein>
    <recommendedName>
        <fullName evidence="4 14">Undecaprenyl-diphosphatase</fullName>
        <ecNumber evidence="3 14">3.6.1.27</ecNumber>
    </recommendedName>
    <alternativeName>
        <fullName evidence="12 14">Bacitracin resistance protein</fullName>
    </alternativeName>
    <alternativeName>
        <fullName evidence="11 14">Undecaprenyl pyrophosphate phosphatase</fullName>
    </alternativeName>
</protein>
<sequence>MDTITAILLGVVEGITEFLPVSSTGHLILVSDLLGLEHTEFLKSFEIAIQLGAILAVVLLYFRKLFFERGVLARVVTAFAPTAILGGILYPVIKTYLIGNSGVVLIALFLGGVFLIFFERWYKKKNPLSTNGEEGQEGAKLDFPSLQRITFRQAFIIGLCQSVSMIPGVSRAAATIIGGLALGLSREVIVEFSFLLAIPTMAAATGFDLLRSVESFSGNDWSLLAAGFLAAFASALLAVRFLVSFIKRHTFISFGFYRIFAALIFFLILF</sequence>
<accession>A0A1G2MD27</accession>
<feature type="transmembrane region" description="Helical" evidence="14">
    <location>
        <begin position="41"/>
        <end position="62"/>
    </location>
</feature>
<dbReference type="EC" id="3.6.1.27" evidence="3 14"/>
<comment type="subcellular location">
    <subcellularLocation>
        <location evidence="1 14">Cell membrane</location>
        <topology evidence="1 14">Multi-pass membrane protein</topology>
    </subcellularLocation>
</comment>
<dbReference type="EMBL" id="MHRI01000003">
    <property type="protein sequence ID" value="OHA21816.1"/>
    <property type="molecule type" value="Genomic_DNA"/>
</dbReference>
<reference evidence="15 16" key="1">
    <citation type="journal article" date="2016" name="Nat. Commun.">
        <title>Thousands of microbial genomes shed light on interconnected biogeochemical processes in an aquifer system.</title>
        <authorList>
            <person name="Anantharaman K."/>
            <person name="Brown C.T."/>
            <person name="Hug L.A."/>
            <person name="Sharon I."/>
            <person name="Castelle C.J."/>
            <person name="Probst A.J."/>
            <person name="Thomas B.C."/>
            <person name="Singh A."/>
            <person name="Wilkins M.J."/>
            <person name="Karaoz U."/>
            <person name="Brodie E.L."/>
            <person name="Williams K.H."/>
            <person name="Hubbard S.S."/>
            <person name="Banfield J.F."/>
        </authorList>
    </citation>
    <scope>NUCLEOTIDE SEQUENCE [LARGE SCALE GENOMIC DNA]</scope>
</reference>
<evidence type="ECO:0000256" key="4">
    <source>
        <dbReference type="ARBA" id="ARBA00021581"/>
    </source>
</evidence>
<evidence type="ECO:0000256" key="13">
    <source>
        <dbReference type="ARBA" id="ARBA00047594"/>
    </source>
</evidence>
<dbReference type="Proteomes" id="UP000178121">
    <property type="component" value="Unassembled WGS sequence"/>
</dbReference>